<reference evidence="1" key="1">
    <citation type="submission" date="2022-10" db="EMBL/GenBank/DDBJ databases">
        <title>The complete genomes of actinobacterial strains from the NBC collection.</title>
        <authorList>
            <person name="Joergensen T.S."/>
            <person name="Alvarez Arevalo M."/>
            <person name="Sterndorff E.B."/>
            <person name="Faurdal D."/>
            <person name="Vuksanovic O."/>
            <person name="Mourched A.-S."/>
            <person name="Charusanti P."/>
            <person name="Shaw S."/>
            <person name="Blin K."/>
            <person name="Weber T."/>
        </authorList>
    </citation>
    <scope>NUCLEOTIDE SEQUENCE</scope>
    <source>
        <strain evidence="1">NBC_00060</strain>
    </source>
</reference>
<evidence type="ECO:0000313" key="1">
    <source>
        <dbReference type="EMBL" id="WTU39603.1"/>
    </source>
</evidence>
<organism evidence="1">
    <name type="scientific">Streptomyces sp. NBC_00060</name>
    <dbReference type="NCBI Taxonomy" id="2975636"/>
    <lineage>
        <taxon>Bacteria</taxon>
        <taxon>Bacillati</taxon>
        <taxon>Actinomycetota</taxon>
        <taxon>Actinomycetes</taxon>
        <taxon>Kitasatosporales</taxon>
        <taxon>Streptomycetaceae</taxon>
        <taxon>Streptomyces</taxon>
    </lineage>
</organism>
<dbReference type="InterPro" id="IPR009097">
    <property type="entry name" value="Cyclic_Pdiesterase"/>
</dbReference>
<keyword evidence="1" id="KW-0436">Ligase</keyword>
<dbReference type="AlphaFoldDB" id="A0AAU2GUV0"/>
<proteinExistence type="predicted"/>
<dbReference type="Pfam" id="PF13563">
    <property type="entry name" value="2_5_RNA_ligase2"/>
    <property type="match status" value="1"/>
</dbReference>
<dbReference type="EMBL" id="CP108253">
    <property type="protein sequence ID" value="WTU39603.1"/>
    <property type="molecule type" value="Genomic_DNA"/>
</dbReference>
<dbReference type="GO" id="GO:0016874">
    <property type="term" value="F:ligase activity"/>
    <property type="evidence" value="ECO:0007669"/>
    <property type="project" value="UniProtKB-KW"/>
</dbReference>
<dbReference type="Gene3D" id="3.90.1140.10">
    <property type="entry name" value="Cyclic phosphodiesterase"/>
    <property type="match status" value="1"/>
</dbReference>
<accession>A0AAU2GUV0</accession>
<name>A0AAU2GUV0_9ACTN</name>
<sequence length="206" mass="22888">MTTEPEHMRDHWWWRPGWSVGRSFYTWHLTFEGQPDVHRFAADYRAALGPVGGLDLIPDEWLHLTMQGLGFVGEFPESAATAIEQAARRRLAEVPAFEVTLNAPIVDPEAILVPVRPDAPVRAVRDAIRAAVGDVLPEVPERAEGFTPHVSLGYSHGTGPAEPYVKALATLDVEPARARISHAELILINRDDLMYEWTPFAKVPLG</sequence>
<gene>
    <name evidence="1" type="ORF">OHV25_08470</name>
</gene>
<protein>
    <submittedName>
        <fullName evidence="1">2'-5' RNA ligase family protein</fullName>
    </submittedName>
</protein>
<dbReference type="SUPFAM" id="SSF55144">
    <property type="entry name" value="LigT-like"/>
    <property type="match status" value="1"/>
</dbReference>